<sequence>METRSCDNPLVKDNHRYRAIAAAINDRNRCESIDEEITSNIVEPSSVSLGDRALVEPIRELSKSAPLFQSAACSPSKTCILKRNVCTTEKETNVSPLLTHNHKHSILTKKPKSARRFRAKIPKIRDVSKIDRYSRIVFPSLFVLFNVCYWGFYLRPGRWNEFSHNNNLGQIHQCNSQHYKSVTKLDYNEVSDKVTV</sequence>
<dbReference type="SUPFAM" id="SSF90112">
    <property type="entry name" value="Neurotransmitter-gated ion-channel transmembrane pore"/>
    <property type="match status" value="1"/>
</dbReference>
<accession>A0ABD2QBJ0</accession>
<dbReference type="InterPro" id="IPR006029">
    <property type="entry name" value="Neurotrans-gated_channel_TM"/>
</dbReference>
<evidence type="ECO:0000313" key="3">
    <source>
        <dbReference type="EMBL" id="KAL3316121.1"/>
    </source>
</evidence>
<organism evidence="3 4">
    <name type="scientific">Cichlidogyrus casuarinus</name>
    <dbReference type="NCBI Taxonomy" id="1844966"/>
    <lineage>
        <taxon>Eukaryota</taxon>
        <taxon>Metazoa</taxon>
        <taxon>Spiralia</taxon>
        <taxon>Lophotrochozoa</taxon>
        <taxon>Platyhelminthes</taxon>
        <taxon>Monogenea</taxon>
        <taxon>Monopisthocotylea</taxon>
        <taxon>Dactylogyridea</taxon>
        <taxon>Ancyrocephalidae</taxon>
        <taxon>Cichlidogyrus</taxon>
    </lineage>
</organism>
<feature type="domain" description="Neurotransmitter-gated ion-channel transmembrane" evidence="2">
    <location>
        <begin position="92"/>
        <end position="150"/>
    </location>
</feature>
<proteinExistence type="predicted"/>
<dbReference type="Pfam" id="PF02932">
    <property type="entry name" value="Neur_chan_memb"/>
    <property type="match status" value="1"/>
</dbReference>
<dbReference type="Gene3D" id="1.20.58.390">
    <property type="entry name" value="Neurotransmitter-gated ion-channel transmembrane domain"/>
    <property type="match status" value="1"/>
</dbReference>
<keyword evidence="1" id="KW-0812">Transmembrane</keyword>
<name>A0ABD2QBJ0_9PLAT</name>
<dbReference type="AlphaFoldDB" id="A0ABD2QBJ0"/>
<evidence type="ECO:0000313" key="4">
    <source>
        <dbReference type="Proteomes" id="UP001626550"/>
    </source>
</evidence>
<gene>
    <name evidence="3" type="ORF">Ciccas_005235</name>
</gene>
<reference evidence="3 4" key="1">
    <citation type="submission" date="2024-11" db="EMBL/GenBank/DDBJ databases">
        <title>Adaptive evolution of stress response genes in parasites aligns with host niche diversity.</title>
        <authorList>
            <person name="Hahn C."/>
            <person name="Resl P."/>
        </authorList>
    </citation>
    <scope>NUCLEOTIDE SEQUENCE [LARGE SCALE GENOMIC DNA]</scope>
    <source>
        <strain evidence="3">EGGRZ-B1_66</strain>
        <tissue evidence="3">Body</tissue>
    </source>
</reference>
<feature type="transmembrane region" description="Helical" evidence="1">
    <location>
        <begin position="133"/>
        <end position="152"/>
    </location>
</feature>
<evidence type="ECO:0000259" key="2">
    <source>
        <dbReference type="Pfam" id="PF02932"/>
    </source>
</evidence>
<dbReference type="InterPro" id="IPR036719">
    <property type="entry name" value="Neuro-gated_channel_TM_sf"/>
</dbReference>
<comment type="caution">
    <text evidence="3">The sequence shown here is derived from an EMBL/GenBank/DDBJ whole genome shotgun (WGS) entry which is preliminary data.</text>
</comment>
<keyword evidence="1" id="KW-0472">Membrane</keyword>
<dbReference type="InterPro" id="IPR038050">
    <property type="entry name" value="Neuro_actylchol_rec"/>
</dbReference>
<keyword evidence="1" id="KW-1133">Transmembrane helix</keyword>
<keyword evidence="4" id="KW-1185">Reference proteome</keyword>
<dbReference type="Proteomes" id="UP001626550">
    <property type="component" value="Unassembled WGS sequence"/>
</dbReference>
<evidence type="ECO:0000256" key="1">
    <source>
        <dbReference type="SAM" id="Phobius"/>
    </source>
</evidence>
<dbReference type="EMBL" id="JBJKFK010000597">
    <property type="protein sequence ID" value="KAL3316121.1"/>
    <property type="molecule type" value="Genomic_DNA"/>
</dbReference>
<protein>
    <recommendedName>
        <fullName evidence="2">Neurotransmitter-gated ion-channel transmembrane domain-containing protein</fullName>
    </recommendedName>
</protein>